<dbReference type="AlphaFoldDB" id="A0A2I0CNQ2"/>
<evidence type="ECO:0000313" key="2">
    <source>
        <dbReference type="EMBL" id="PKF70771.1"/>
    </source>
</evidence>
<evidence type="ECO:0000313" key="3">
    <source>
        <dbReference type="Proteomes" id="UP000242861"/>
    </source>
</evidence>
<protein>
    <recommendedName>
        <fullName evidence="1">TniQ domain-containing protein</fullName>
    </recommendedName>
</protein>
<reference evidence="3" key="1">
    <citation type="submission" date="2017-12" db="EMBL/GenBank/DDBJ databases">
        <authorList>
            <person name="Yu X.-Y."/>
        </authorList>
    </citation>
    <scope>NUCLEOTIDE SEQUENCE [LARGE SCALE GENOMIC DNA]</scope>
    <source>
        <strain evidence="3">ZYSR67-Z</strain>
    </source>
</reference>
<dbReference type="RefSeq" id="WP_101193817.1">
    <property type="nucleotide sequence ID" value="NZ_PIYS01000019.1"/>
</dbReference>
<comment type="caution">
    <text evidence="2">The sequence shown here is derived from an EMBL/GenBank/DDBJ whole genome shotgun (WGS) entry which is preliminary data.</text>
</comment>
<dbReference type="Pfam" id="PF06527">
    <property type="entry name" value="TniQ"/>
    <property type="match status" value="1"/>
</dbReference>
<feature type="domain" description="TniQ" evidence="1">
    <location>
        <begin position="6"/>
        <end position="120"/>
    </location>
</feature>
<proteinExistence type="predicted"/>
<organism evidence="2 3">
    <name type="scientific">Pseudomonas fluvialis</name>
    <dbReference type="NCBI Taxonomy" id="1793966"/>
    <lineage>
        <taxon>Bacteria</taxon>
        <taxon>Pseudomonadati</taxon>
        <taxon>Pseudomonadota</taxon>
        <taxon>Gammaproteobacteria</taxon>
        <taxon>Pseudomonadales</taxon>
        <taxon>Pseudomonadaceae</taxon>
        <taxon>Pseudomonas</taxon>
    </lineage>
</organism>
<evidence type="ECO:0000259" key="1">
    <source>
        <dbReference type="Pfam" id="PF06527"/>
    </source>
</evidence>
<accession>A0A2I0CNQ2</accession>
<dbReference type="EMBL" id="PIYS01000019">
    <property type="protein sequence ID" value="PKF70771.1"/>
    <property type="molecule type" value="Genomic_DNA"/>
</dbReference>
<dbReference type="Proteomes" id="UP000242861">
    <property type="component" value="Unassembled WGS sequence"/>
</dbReference>
<gene>
    <name evidence="2" type="ORF">CW360_11575</name>
</gene>
<name>A0A2I0CNQ2_9PSED</name>
<dbReference type="InterPro" id="IPR009492">
    <property type="entry name" value="TniQ"/>
</dbReference>
<sequence length="630" mass="68836">MLAFPLTPFADESVNGYLLRLAEENFMDSSAALLREAGVRLKARYSEAELNAVSETHGLDCAGIQQLAGFSQVAGSLSQGRFLRTAAVPVCVECLRASAYIRQAWHHQLFTACPEHQRSLLEACSECSAPLDLKRHSITTCRCGYDLTTADVAPADPASLWVASLLWPASGISLPGLEALPQDVDAFLLFLANLTLAEPHRKNAPIDTDKALAVCQASHQIGNNLLPRFRDFVEAKIEAANQMASSRFMLNLGSWYRELNTEFAGEVYAPLREMAHRLILERANAPINRKMKQLGAELLGLKATLTAAEAARTLKSSADRIVALVKSGALGGTILQGATSEFCLVKRTEVEAHQQAAADFLYGKDLLKLLGISRRTRDRFAETGLLSPVSEMQRPLFARGDYRKSEALALLERLTESCGEIDEPKRSLSFADISGKRFSNAQANDLLKRVFAGDLKPLGRVRGIQGFAAFRFDEETLADVSAQHSTGIEFTITDLTKITPWKHQTIKGWIDAGYLRARVEPGKKYRTFISLADLIAFLSTYVVAADAADRLGSKSAWLKGTMKRVGALVTGPSGEVESGLLLSVDALVNIVSNRAPTWSRPSKPSARTSQNPELKAVVDWYCQPPEVLCV</sequence>